<protein>
    <recommendedName>
        <fullName evidence="3">Reverse transcriptase domain-containing protein</fullName>
    </recommendedName>
</protein>
<proteinExistence type="predicted"/>
<dbReference type="OrthoDB" id="412006at2759"/>
<dbReference type="PANTHER" id="PTHR33481">
    <property type="entry name" value="REVERSE TRANSCRIPTASE"/>
    <property type="match status" value="1"/>
</dbReference>
<dbReference type="Proteomes" id="UP000290288">
    <property type="component" value="Unassembled WGS sequence"/>
</dbReference>
<dbReference type="STRING" id="2316362.A0A4V1Q2Y4"/>
<evidence type="ECO:0000313" key="1">
    <source>
        <dbReference type="EMBL" id="RXW16698.1"/>
    </source>
</evidence>
<accession>A0A4V1Q2Y4</accession>
<dbReference type="AlphaFoldDB" id="A0A4V1Q2Y4"/>
<reference evidence="1 2" key="1">
    <citation type="submission" date="2019-01" db="EMBL/GenBank/DDBJ databases">
        <title>Draft genome sequence of Psathyrella aberdarensis IHI B618.</title>
        <authorList>
            <person name="Buettner E."/>
            <person name="Kellner H."/>
        </authorList>
    </citation>
    <scope>NUCLEOTIDE SEQUENCE [LARGE SCALE GENOMIC DNA]</scope>
    <source>
        <strain evidence="1 2">IHI B618</strain>
    </source>
</reference>
<sequence>MSVENHKVFRAAVKAAKRKFFNEHIEEIATTNKRPWDLMDWVKECKNPPCKAIQFNDIFITVANRCIESGHWPKHFKESMSVIISKLNKPSYSTPKVFRPIVLLNTPGKLIEKMISNRFQHNMIKYDLVNANQMALH</sequence>
<name>A0A4V1Q2Y4_9AGAR</name>
<gene>
    <name evidence="1" type="ORF">EST38_g9152</name>
</gene>
<comment type="caution">
    <text evidence="1">The sequence shown here is derived from an EMBL/GenBank/DDBJ whole genome shotgun (WGS) entry which is preliminary data.</text>
</comment>
<dbReference type="PANTHER" id="PTHR33481:SF1">
    <property type="entry name" value="ENDONUCLEASE_EXONUCLEASE_PHOSPHATASE DOMAIN-CONTAINING PROTEIN-RELATED"/>
    <property type="match status" value="1"/>
</dbReference>
<evidence type="ECO:0000313" key="2">
    <source>
        <dbReference type="Proteomes" id="UP000290288"/>
    </source>
</evidence>
<evidence type="ECO:0008006" key="3">
    <source>
        <dbReference type="Google" id="ProtNLM"/>
    </source>
</evidence>
<keyword evidence="2" id="KW-1185">Reference proteome</keyword>
<dbReference type="EMBL" id="SDEE01000410">
    <property type="protein sequence ID" value="RXW16698.1"/>
    <property type="molecule type" value="Genomic_DNA"/>
</dbReference>
<organism evidence="1 2">
    <name type="scientific">Candolleomyces aberdarensis</name>
    <dbReference type="NCBI Taxonomy" id="2316362"/>
    <lineage>
        <taxon>Eukaryota</taxon>
        <taxon>Fungi</taxon>
        <taxon>Dikarya</taxon>
        <taxon>Basidiomycota</taxon>
        <taxon>Agaricomycotina</taxon>
        <taxon>Agaricomycetes</taxon>
        <taxon>Agaricomycetidae</taxon>
        <taxon>Agaricales</taxon>
        <taxon>Agaricineae</taxon>
        <taxon>Psathyrellaceae</taxon>
        <taxon>Candolleomyces</taxon>
    </lineage>
</organism>